<dbReference type="CDD" id="cd05233">
    <property type="entry name" value="SDR_c"/>
    <property type="match status" value="1"/>
</dbReference>
<dbReference type="EMBL" id="LK052937">
    <property type="protein sequence ID" value="CDR36311.1"/>
    <property type="molecule type" value="Genomic_DNA"/>
</dbReference>
<dbReference type="PROSITE" id="PS00061">
    <property type="entry name" value="ADH_SHORT"/>
    <property type="match status" value="1"/>
</dbReference>
<evidence type="ECO:0000256" key="2">
    <source>
        <dbReference type="ARBA" id="ARBA00022857"/>
    </source>
</evidence>
<dbReference type="InterPro" id="IPR036291">
    <property type="entry name" value="NAD(P)-bd_dom_sf"/>
</dbReference>
<reference evidence="4" key="1">
    <citation type="journal article" date="2014" name="Genome Announc.">
        <title>Draft genome sequence of Rhodosporidium toruloides CECT1137, an oleaginous yeast of biotechnological interest.</title>
        <authorList>
            <person name="Morin N."/>
            <person name="Calcas X."/>
            <person name="Devillers H."/>
            <person name="Durrens P."/>
            <person name="Sherman D.J."/>
            <person name="Nicaud J.-M."/>
            <person name="Neuveglise C."/>
        </authorList>
    </citation>
    <scope>NUCLEOTIDE SEQUENCE</scope>
    <source>
        <strain evidence="4">CECT1137</strain>
    </source>
</reference>
<dbReference type="PRINTS" id="PR00081">
    <property type="entry name" value="GDHRDH"/>
</dbReference>
<keyword evidence="3" id="KW-0560">Oxidoreductase</keyword>
<comment type="similarity">
    <text evidence="1">Belongs to the short-chain dehydrogenases/reductases (SDR) family.</text>
</comment>
<dbReference type="AlphaFoldDB" id="A0A061AFD6"/>
<keyword evidence="2" id="KW-0521">NADP</keyword>
<dbReference type="FunFam" id="3.40.50.720:FF:000084">
    <property type="entry name" value="Short-chain dehydrogenase reductase"/>
    <property type="match status" value="1"/>
</dbReference>
<protein>
    <submittedName>
        <fullName evidence="4">RHTO0S02e00166g1_1</fullName>
    </submittedName>
</protein>
<dbReference type="Pfam" id="PF13561">
    <property type="entry name" value="adh_short_C2"/>
    <property type="match status" value="1"/>
</dbReference>
<dbReference type="Gene3D" id="3.40.50.720">
    <property type="entry name" value="NAD(P)-binding Rossmann-like Domain"/>
    <property type="match status" value="1"/>
</dbReference>
<evidence type="ECO:0000256" key="3">
    <source>
        <dbReference type="ARBA" id="ARBA00023002"/>
    </source>
</evidence>
<accession>A0A061AFD6</accession>
<dbReference type="SUPFAM" id="SSF51735">
    <property type="entry name" value="NAD(P)-binding Rossmann-fold domains"/>
    <property type="match status" value="1"/>
</dbReference>
<evidence type="ECO:0000313" key="4">
    <source>
        <dbReference type="EMBL" id="CDR36311.1"/>
    </source>
</evidence>
<dbReference type="PRINTS" id="PR00080">
    <property type="entry name" value="SDRFAMILY"/>
</dbReference>
<dbReference type="GO" id="GO:0016491">
    <property type="term" value="F:oxidoreductase activity"/>
    <property type="evidence" value="ECO:0007669"/>
    <property type="project" value="UniProtKB-KW"/>
</dbReference>
<evidence type="ECO:0000256" key="1">
    <source>
        <dbReference type="ARBA" id="ARBA00006484"/>
    </source>
</evidence>
<gene>
    <name evidence="4" type="ORF">RHTO0S_02e00166g</name>
</gene>
<dbReference type="PANTHER" id="PTHR24321">
    <property type="entry name" value="DEHYDROGENASES, SHORT CHAIN"/>
    <property type="match status" value="1"/>
</dbReference>
<name>A0A061AFD6_RHOTO</name>
<dbReference type="PANTHER" id="PTHR24321:SF8">
    <property type="entry name" value="ESTRADIOL 17-BETA-DEHYDROGENASE 8-RELATED"/>
    <property type="match status" value="1"/>
</dbReference>
<dbReference type="InterPro" id="IPR002347">
    <property type="entry name" value="SDR_fam"/>
</dbReference>
<organism evidence="4">
    <name type="scientific">Rhodotorula toruloides</name>
    <name type="common">Yeast</name>
    <name type="synonym">Rhodosporidium toruloides</name>
    <dbReference type="NCBI Taxonomy" id="5286"/>
    <lineage>
        <taxon>Eukaryota</taxon>
        <taxon>Fungi</taxon>
        <taxon>Dikarya</taxon>
        <taxon>Basidiomycota</taxon>
        <taxon>Pucciniomycotina</taxon>
        <taxon>Microbotryomycetes</taxon>
        <taxon>Sporidiobolales</taxon>
        <taxon>Sporidiobolaceae</taxon>
        <taxon>Rhodotorula</taxon>
    </lineage>
</organism>
<sequence length="248" mass="25925">MAGRVALITGAGRGIGLSAAKLFLENGYRVFLSDVSLQQARKELSGTDGARIGFLETDVTKEDQVKAMSQAALKQFGQVDAAIVNAGILSPIVPWLESTPEDLDRMLDINVKGAWLTCKHAAQAMLDSPHKGKGGSIVFVASVASLYGQPGMSGYCASKWAVRGLSLTAAAEFAPHGIRSNCIQPGATDTAMFAAFPPDLQSAVTDSVPLKRAAQPTEIAEVMLFLAGEKSSFMNGSTVAVHGGQTPT</sequence>
<dbReference type="InterPro" id="IPR020904">
    <property type="entry name" value="Sc_DH/Rdtase_CS"/>
</dbReference>
<dbReference type="OrthoDB" id="2520431at2759"/>
<proteinExistence type="inferred from homology"/>